<evidence type="ECO:0000313" key="1">
    <source>
        <dbReference type="EMBL" id="GFO87161.1"/>
    </source>
</evidence>
<dbReference type="RefSeq" id="WP_188886489.1">
    <property type="nucleotide sequence ID" value="NZ_BLYJ01000002.1"/>
</dbReference>
<accession>A0ABQ1DWQ0</accession>
<gene>
    <name evidence="1" type="ORF">BUFA31_03250</name>
</gene>
<comment type="caution">
    <text evidence="1">The sequence shown here is derived from an EMBL/GenBank/DDBJ whole genome shotgun (WGS) entry which is preliminary data.</text>
</comment>
<dbReference type="EMBL" id="BLYJ01000002">
    <property type="protein sequence ID" value="GFO87161.1"/>
    <property type="molecule type" value="Genomic_DNA"/>
</dbReference>
<keyword evidence="2" id="KW-1185">Reference proteome</keyword>
<name>A0ABQ1DWQ0_9FIRM</name>
<sequence length="339" mass="37493">MMNHNDFPKMTEEFDRSVRRALDSLPERESKPVRRFSAKKIVCTGLAAALCIGGTAFAANAQSWFPLLFPNGGDANLEGYVQTADSTRLTDENEHYRLSVESVLFDESAGTGVISLHLANKKQDGVKPFTLAHLIDSYQNKPDITWSTLSSCYAEEGQLDFEVMYGDSGFCGSEFYLDTARSTDNDYYFEGAFAISSDYRQGEPLRLEALEPGKTTVRADGAGTAKTVLAVDLPEFQQMPYLTSADGDVTLSQIGIRIRNADMHCTVDDVDTLSVQLKDGSEYVILDENADIDRTLYTYGFNSTEDTDRIDTEIAVLARAFDLDNVQSVTINSEVYPLS</sequence>
<evidence type="ECO:0000313" key="2">
    <source>
        <dbReference type="Proteomes" id="UP000620147"/>
    </source>
</evidence>
<protein>
    <recommendedName>
        <fullName evidence="3">DUF4179 domain-containing protein</fullName>
    </recommendedName>
</protein>
<evidence type="ECO:0008006" key="3">
    <source>
        <dbReference type="Google" id="ProtNLM"/>
    </source>
</evidence>
<proteinExistence type="predicted"/>
<reference evidence="1 2" key="1">
    <citation type="submission" date="2020-06" db="EMBL/GenBank/DDBJ databases">
        <title>Characterization of fructooligosaccharide metabolism and fructooligosaccharide-degrading enzymes in human commensal butyrate producers.</title>
        <authorList>
            <person name="Tanno H."/>
            <person name="Fujii T."/>
            <person name="Hirano K."/>
            <person name="Maeno S."/>
            <person name="Tonozuka T."/>
            <person name="Sakamoto M."/>
            <person name="Ohkuma M."/>
            <person name="Tochio T."/>
            <person name="Endo A."/>
        </authorList>
    </citation>
    <scope>NUCLEOTIDE SEQUENCE [LARGE SCALE GENOMIC DNA]</scope>
    <source>
        <strain evidence="1 2">JCM 31056</strain>
    </source>
</reference>
<organism evidence="1 2">
    <name type="scientific">Butyricicoccus faecihominis</name>
    <dbReference type="NCBI Taxonomy" id="1712515"/>
    <lineage>
        <taxon>Bacteria</taxon>
        <taxon>Bacillati</taxon>
        <taxon>Bacillota</taxon>
        <taxon>Clostridia</taxon>
        <taxon>Eubacteriales</taxon>
        <taxon>Butyricicoccaceae</taxon>
        <taxon>Butyricicoccus</taxon>
    </lineage>
</organism>
<dbReference type="Proteomes" id="UP000620147">
    <property type="component" value="Unassembled WGS sequence"/>
</dbReference>